<dbReference type="PANTHER" id="PTHR34820">
    <property type="entry name" value="INNER MEMBRANE PROTEIN YEBZ"/>
    <property type="match status" value="1"/>
</dbReference>
<dbReference type="EMBL" id="FODO01000012">
    <property type="protein sequence ID" value="SEO56972.1"/>
    <property type="molecule type" value="Genomic_DNA"/>
</dbReference>
<evidence type="ECO:0000256" key="1">
    <source>
        <dbReference type="ARBA" id="ARBA00004196"/>
    </source>
</evidence>
<proteinExistence type="predicted"/>
<dbReference type="Proteomes" id="UP000198814">
    <property type="component" value="Unassembled WGS sequence"/>
</dbReference>
<evidence type="ECO:0000256" key="4">
    <source>
        <dbReference type="ARBA" id="ARBA00023008"/>
    </source>
</evidence>
<dbReference type="GO" id="GO:0005886">
    <property type="term" value="C:plasma membrane"/>
    <property type="evidence" value="ECO:0007669"/>
    <property type="project" value="TreeGrafter"/>
</dbReference>
<sequence length="130" mass="14662">MARCSIFFSMNLLMCLFFITFSILPEAALAHAVMVKSMPEKDSTISKSPKQVDVWFNEHVRSAFKSLAVMNSAGKRVDNKDIEQEILDPSHIYISIPRLPPDTYTVRYRVISADTHAVSGKFDFTVAESD</sequence>
<dbReference type="Pfam" id="PF04234">
    <property type="entry name" value="CopC"/>
    <property type="match status" value="1"/>
</dbReference>
<feature type="domain" description="CopC" evidence="5">
    <location>
        <begin position="31"/>
        <end position="126"/>
    </location>
</feature>
<dbReference type="RefSeq" id="WP_218131653.1">
    <property type="nucleotide sequence ID" value="NZ_FNOE01000012.1"/>
</dbReference>
<evidence type="ECO:0000313" key="6">
    <source>
        <dbReference type="EMBL" id="SEO56972.1"/>
    </source>
</evidence>
<organism evidence="6 7">
    <name type="scientific">Nitrosomonas oligotropha</name>
    <dbReference type="NCBI Taxonomy" id="42354"/>
    <lineage>
        <taxon>Bacteria</taxon>
        <taxon>Pseudomonadati</taxon>
        <taxon>Pseudomonadota</taxon>
        <taxon>Betaproteobacteria</taxon>
        <taxon>Nitrosomonadales</taxon>
        <taxon>Nitrosomonadaceae</taxon>
        <taxon>Nitrosomonas</taxon>
    </lineage>
</organism>
<dbReference type="InterPro" id="IPR007348">
    <property type="entry name" value="CopC_dom"/>
</dbReference>
<dbReference type="GO" id="GO:0005507">
    <property type="term" value="F:copper ion binding"/>
    <property type="evidence" value="ECO:0007669"/>
    <property type="project" value="InterPro"/>
</dbReference>
<dbReference type="InterPro" id="IPR014755">
    <property type="entry name" value="Cu-Rt/internalin_Ig-like"/>
</dbReference>
<gene>
    <name evidence="6" type="ORF">SAMN05216333_11281</name>
</gene>
<dbReference type="GO" id="GO:0042597">
    <property type="term" value="C:periplasmic space"/>
    <property type="evidence" value="ECO:0007669"/>
    <property type="project" value="InterPro"/>
</dbReference>
<reference evidence="7" key="1">
    <citation type="submission" date="2016-10" db="EMBL/GenBank/DDBJ databases">
        <authorList>
            <person name="Varghese N."/>
            <person name="Submissions S."/>
        </authorList>
    </citation>
    <scope>NUCLEOTIDE SEQUENCE [LARGE SCALE GENOMIC DNA]</scope>
    <source>
        <strain evidence="7">Nm76</strain>
    </source>
</reference>
<dbReference type="InterPro" id="IPR014756">
    <property type="entry name" value="Ig_E-set"/>
</dbReference>
<dbReference type="InterPro" id="IPR032694">
    <property type="entry name" value="CopC/D"/>
</dbReference>
<keyword evidence="4" id="KW-0186">Copper</keyword>
<protein>
    <recommendedName>
        <fullName evidence="5">CopC domain-containing protein</fullName>
    </recommendedName>
</protein>
<name>A0A1H8QRY2_9PROT</name>
<accession>A0A1H8QRY2</accession>
<keyword evidence="7" id="KW-1185">Reference proteome</keyword>
<evidence type="ECO:0000256" key="3">
    <source>
        <dbReference type="ARBA" id="ARBA00022729"/>
    </source>
</evidence>
<dbReference type="SUPFAM" id="SSF81296">
    <property type="entry name" value="E set domains"/>
    <property type="match status" value="1"/>
</dbReference>
<dbReference type="PANTHER" id="PTHR34820:SF4">
    <property type="entry name" value="INNER MEMBRANE PROTEIN YEBZ"/>
    <property type="match status" value="1"/>
</dbReference>
<keyword evidence="3" id="KW-0732">Signal</keyword>
<evidence type="ECO:0000313" key="7">
    <source>
        <dbReference type="Proteomes" id="UP000198814"/>
    </source>
</evidence>
<dbReference type="Gene3D" id="2.60.40.1220">
    <property type="match status" value="1"/>
</dbReference>
<dbReference type="GO" id="GO:0046688">
    <property type="term" value="P:response to copper ion"/>
    <property type="evidence" value="ECO:0007669"/>
    <property type="project" value="InterPro"/>
</dbReference>
<comment type="subcellular location">
    <subcellularLocation>
        <location evidence="1">Cell envelope</location>
    </subcellularLocation>
</comment>
<dbReference type="GO" id="GO:0030313">
    <property type="term" value="C:cell envelope"/>
    <property type="evidence" value="ECO:0007669"/>
    <property type="project" value="UniProtKB-SubCell"/>
</dbReference>
<evidence type="ECO:0000256" key="2">
    <source>
        <dbReference type="ARBA" id="ARBA00022723"/>
    </source>
</evidence>
<dbReference type="STRING" id="42354.SAMN05216333_11281"/>
<evidence type="ECO:0000259" key="5">
    <source>
        <dbReference type="Pfam" id="PF04234"/>
    </source>
</evidence>
<dbReference type="AlphaFoldDB" id="A0A1H8QRY2"/>
<dbReference type="GO" id="GO:0006825">
    <property type="term" value="P:copper ion transport"/>
    <property type="evidence" value="ECO:0007669"/>
    <property type="project" value="InterPro"/>
</dbReference>
<keyword evidence="2" id="KW-0479">Metal-binding</keyword>